<gene>
    <name evidence="1" type="ORF">H2Z84_03860</name>
</gene>
<dbReference type="RefSeq" id="WP_181834809.1">
    <property type="nucleotide sequence ID" value="NZ_JACERN010000014.1"/>
</dbReference>
<keyword evidence="2" id="KW-1185">Reference proteome</keyword>
<dbReference type="AlphaFoldDB" id="A0A838XWK9"/>
<protein>
    <submittedName>
        <fullName evidence="1">Uncharacterized protein</fullName>
    </submittedName>
</protein>
<comment type="caution">
    <text evidence="1">The sequence shown here is derived from an EMBL/GenBank/DDBJ whole genome shotgun (WGS) entry which is preliminary data.</text>
</comment>
<organism evidence="1 2">
    <name type="scientific">Aquitalea aquatica</name>
    <dbReference type="NCBI Taxonomy" id="3044273"/>
    <lineage>
        <taxon>Bacteria</taxon>
        <taxon>Pseudomonadati</taxon>
        <taxon>Pseudomonadota</taxon>
        <taxon>Betaproteobacteria</taxon>
        <taxon>Neisseriales</taxon>
        <taxon>Chromobacteriaceae</taxon>
        <taxon>Aquitalea</taxon>
    </lineage>
</organism>
<sequence length="69" mass="7852">MKPCDSCAQRHKHIYQMGCLACEARMLARMIKPQRLAAYHRAAERGQDVEALKARVLAEWKLDQKGKAA</sequence>
<dbReference type="Proteomes" id="UP000545606">
    <property type="component" value="Unassembled WGS sequence"/>
</dbReference>
<evidence type="ECO:0000313" key="1">
    <source>
        <dbReference type="EMBL" id="MBA4707530.1"/>
    </source>
</evidence>
<reference evidence="1 2" key="1">
    <citation type="submission" date="2020-07" db="EMBL/GenBank/DDBJ databases">
        <title>Draft genome sequence of violacein-producing bacteria and related species.</title>
        <authorList>
            <person name="Wilson H.S."/>
            <person name="De Leon M.E."/>
        </authorList>
    </citation>
    <scope>NUCLEOTIDE SEQUENCE [LARGE SCALE GENOMIC DNA]</scope>
    <source>
        <strain evidence="1 2">HSC-21Su07</strain>
    </source>
</reference>
<proteinExistence type="predicted"/>
<evidence type="ECO:0000313" key="2">
    <source>
        <dbReference type="Proteomes" id="UP000545606"/>
    </source>
</evidence>
<name>A0A838XWK9_9NEIS</name>
<accession>A0A838XWK9</accession>
<dbReference type="EMBL" id="JACERN010000014">
    <property type="protein sequence ID" value="MBA4707530.1"/>
    <property type="molecule type" value="Genomic_DNA"/>
</dbReference>